<sequence length="304" mass="34059">MNTNNGNGFGGNTNNNVFDCGSFYPSLQYPNQNHPTSIPNAAVPPNASDAAVSDISTLNLHSQMAPFTTPMSTSISSSYFGHPANTYPQACNFNDLSHYMGTNSQINSLYNPSFFPFNPQYNSNAYGSQTMSMPSTDRKRRRILFNTQQVAALEQVFKDKKYLNATERDDVARKIQLKPNQVKIWFQNMRYKVKLTDKEKNQKGKKNQRCSSTSASLSSNDASSPPTQSFPVIKNEDDNLPFKKEIITELKQDHNGVIGINHQAAIMSNHSYPNPYYNPLNISMPPFAMNQPSMASFNTNYNCL</sequence>
<evidence type="ECO:0000313" key="1">
    <source>
        <dbReference type="Proteomes" id="UP000095286"/>
    </source>
</evidence>
<name>A0AC35UBU7_9BILA</name>
<reference evidence="2" key="1">
    <citation type="submission" date="2016-11" db="UniProtKB">
        <authorList>
            <consortium name="WormBaseParasite"/>
        </authorList>
    </citation>
    <scope>IDENTIFICATION</scope>
    <source>
        <strain evidence="2">KR3021</strain>
    </source>
</reference>
<organism evidence="1 2">
    <name type="scientific">Rhabditophanes sp. KR3021</name>
    <dbReference type="NCBI Taxonomy" id="114890"/>
    <lineage>
        <taxon>Eukaryota</taxon>
        <taxon>Metazoa</taxon>
        <taxon>Ecdysozoa</taxon>
        <taxon>Nematoda</taxon>
        <taxon>Chromadorea</taxon>
        <taxon>Rhabditida</taxon>
        <taxon>Tylenchina</taxon>
        <taxon>Panagrolaimomorpha</taxon>
        <taxon>Strongyloidoidea</taxon>
        <taxon>Alloionematidae</taxon>
        <taxon>Rhabditophanes</taxon>
    </lineage>
</organism>
<protein>
    <submittedName>
        <fullName evidence="2">Homeobox domain-containing protein</fullName>
    </submittedName>
</protein>
<proteinExistence type="predicted"/>
<evidence type="ECO:0000313" key="2">
    <source>
        <dbReference type="WBParaSite" id="RSKR_0000979300.1"/>
    </source>
</evidence>
<accession>A0AC35UBU7</accession>
<dbReference type="Proteomes" id="UP000095286">
    <property type="component" value="Unplaced"/>
</dbReference>
<dbReference type="WBParaSite" id="RSKR_0000979300.1">
    <property type="protein sequence ID" value="RSKR_0000979300.1"/>
    <property type="gene ID" value="RSKR_0000979300"/>
</dbReference>